<dbReference type="GO" id="GO:0008379">
    <property type="term" value="F:thioredoxin peroxidase activity"/>
    <property type="evidence" value="ECO:0007669"/>
    <property type="project" value="TreeGrafter"/>
</dbReference>
<evidence type="ECO:0000256" key="5">
    <source>
        <dbReference type="ARBA" id="ARBA00023002"/>
    </source>
</evidence>
<dbReference type="GO" id="GO:0005829">
    <property type="term" value="C:cytosol"/>
    <property type="evidence" value="ECO:0007669"/>
    <property type="project" value="TreeGrafter"/>
</dbReference>
<keyword evidence="17" id="KW-1185">Reference proteome</keyword>
<dbReference type="Proteomes" id="UP000054190">
    <property type="component" value="Unassembled WGS sequence"/>
</dbReference>
<evidence type="ECO:0000256" key="4">
    <source>
        <dbReference type="ARBA" id="ARBA00022862"/>
    </source>
</evidence>
<keyword evidence="6" id="KW-1015">Disulfide bond</keyword>
<evidence type="ECO:0000313" key="17">
    <source>
        <dbReference type="Proteomes" id="UP000054190"/>
    </source>
</evidence>
<evidence type="ECO:0000256" key="8">
    <source>
        <dbReference type="ARBA" id="ARBA00040356"/>
    </source>
</evidence>
<dbReference type="GO" id="GO:0042744">
    <property type="term" value="P:hydrogen peroxide catabolic process"/>
    <property type="evidence" value="ECO:0007669"/>
    <property type="project" value="TreeGrafter"/>
</dbReference>
<dbReference type="GO" id="GO:0005739">
    <property type="term" value="C:mitochondrion"/>
    <property type="evidence" value="ECO:0007669"/>
    <property type="project" value="TreeGrafter"/>
</dbReference>
<evidence type="ECO:0000256" key="7">
    <source>
        <dbReference type="ARBA" id="ARBA00023284"/>
    </source>
</evidence>
<evidence type="ECO:0000259" key="15">
    <source>
        <dbReference type="PROSITE" id="PS51352"/>
    </source>
</evidence>
<protein>
    <recommendedName>
        <fullName evidence="8">Thioredoxin-dependent peroxide reductase, mitochondrial</fullName>
        <ecNumber evidence="2">1.11.1.24</ecNumber>
    </recommendedName>
    <alternativeName>
        <fullName evidence="9">Thioredoxin-dependent peroxiredoxin 3</fullName>
    </alternativeName>
</protein>
<comment type="catalytic activity">
    <reaction evidence="12">
        <text>a hydroperoxide + [thioredoxin]-dithiol = an alcohol + [thioredoxin]-disulfide + H2O</text>
        <dbReference type="Rhea" id="RHEA:62620"/>
        <dbReference type="Rhea" id="RHEA-COMP:10698"/>
        <dbReference type="Rhea" id="RHEA-COMP:10700"/>
        <dbReference type="ChEBI" id="CHEBI:15377"/>
        <dbReference type="ChEBI" id="CHEBI:29950"/>
        <dbReference type="ChEBI" id="CHEBI:30879"/>
        <dbReference type="ChEBI" id="CHEBI:35924"/>
        <dbReference type="ChEBI" id="CHEBI:50058"/>
        <dbReference type="EC" id="1.11.1.24"/>
    </reaction>
</comment>
<dbReference type="InterPro" id="IPR024706">
    <property type="entry name" value="Peroxiredoxin_AhpC-typ"/>
</dbReference>
<evidence type="ECO:0000313" key="16">
    <source>
        <dbReference type="EMBL" id="KFV41934.1"/>
    </source>
</evidence>
<gene>
    <name evidence="16" type="ORF">N341_09989</name>
</gene>
<dbReference type="FunFam" id="3.40.30.10:FF:000003">
    <property type="entry name" value="Peroxiredoxin 1"/>
    <property type="match status" value="1"/>
</dbReference>
<accession>A0A093EQG5</accession>
<dbReference type="PIRSF" id="PIRSF000239">
    <property type="entry name" value="AHPC"/>
    <property type="match status" value="1"/>
</dbReference>
<evidence type="ECO:0000256" key="1">
    <source>
        <dbReference type="ARBA" id="ARBA00009796"/>
    </source>
</evidence>
<evidence type="ECO:0000256" key="9">
    <source>
        <dbReference type="ARBA" id="ARBA00042158"/>
    </source>
</evidence>
<dbReference type="AlphaFoldDB" id="A0A093EQG5"/>
<organism evidence="16 17">
    <name type="scientific">Tyto alba</name>
    <name type="common">Barn owl</name>
    <dbReference type="NCBI Taxonomy" id="56313"/>
    <lineage>
        <taxon>Eukaryota</taxon>
        <taxon>Metazoa</taxon>
        <taxon>Chordata</taxon>
        <taxon>Craniata</taxon>
        <taxon>Vertebrata</taxon>
        <taxon>Euteleostomi</taxon>
        <taxon>Archelosauria</taxon>
        <taxon>Archosauria</taxon>
        <taxon>Dinosauria</taxon>
        <taxon>Saurischia</taxon>
        <taxon>Theropoda</taxon>
        <taxon>Coelurosauria</taxon>
        <taxon>Aves</taxon>
        <taxon>Neognathae</taxon>
        <taxon>Neoaves</taxon>
        <taxon>Telluraves</taxon>
        <taxon>Strigiformes</taxon>
        <taxon>Tytonidae</taxon>
        <taxon>Tyto</taxon>
    </lineage>
</organism>
<evidence type="ECO:0000256" key="10">
    <source>
        <dbReference type="ARBA" id="ARBA00045559"/>
    </source>
</evidence>
<dbReference type="InterPro" id="IPR000866">
    <property type="entry name" value="AhpC/TSA"/>
</dbReference>
<dbReference type="InterPro" id="IPR019479">
    <property type="entry name" value="Peroxiredoxin_C"/>
</dbReference>
<feature type="domain" description="Thioredoxin" evidence="15">
    <location>
        <begin position="1"/>
        <end position="153"/>
    </location>
</feature>
<evidence type="ECO:0000256" key="2">
    <source>
        <dbReference type="ARBA" id="ARBA00013017"/>
    </source>
</evidence>
<dbReference type="InterPro" id="IPR036249">
    <property type="entry name" value="Thioredoxin-like_sf"/>
</dbReference>
<dbReference type="PROSITE" id="PS51352">
    <property type="entry name" value="THIOREDOXIN_2"/>
    <property type="match status" value="1"/>
</dbReference>
<keyword evidence="5" id="KW-0560">Oxidoreductase</keyword>
<dbReference type="SUPFAM" id="SSF52833">
    <property type="entry name" value="Thioredoxin-like"/>
    <property type="match status" value="1"/>
</dbReference>
<feature type="region of interest" description="Disordered" evidence="14">
    <location>
        <begin position="164"/>
        <end position="185"/>
    </location>
</feature>
<proteinExistence type="inferred from homology"/>
<evidence type="ECO:0000256" key="12">
    <source>
        <dbReference type="ARBA" id="ARBA00049091"/>
    </source>
</evidence>
<dbReference type="EC" id="1.11.1.24" evidence="2"/>
<dbReference type="Gene3D" id="3.40.30.10">
    <property type="entry name" value="Glutaredoxin"/>
    <property type="match status" value="1"/>
</dbReference>
<keyword evidence="4" id="KW-0049">Antioxidant</keyword>
<name>A0A093EQG5_TYTAL</name>
<comment type="subunit">
    <text evidence="11">Homodimer; disulfide-linked, upon oxidation. 6 homodimers assemble to form a ring-like dodecamer. Interacts with NEK6. Interacts with LRRK2. Interacts with MAP3K13. Interacts with RPS6KC1 (via PX domain).</text>
</comment>
<feature type="non-terminal residue" evidence="16">
    <location>
        <position position="185"/>
    </location>
</feature>
<evidence type="ECO:0000256" key="6">
    <source>
        <dbReference type="ARBA" id="ARBA00023157"/>
    </source>
</evidence>
<evidence type="ECO:0000256" key="3">
    <source>
        <dbReference type="ARBA" id="ARBA00022559"/>
    </source>
</evidence>
<dbReference type="Pfam" id="PF00578">
    <property type="entry name" value="AhpC-TSA"/>
    <property type="match status" value="1"/>
</dbReference>
<keyword evidence="7" id="KW-0676">Redox-active center</keyword>
<feature type="active site" description="Cysteine sulfenic acid (-SOH) intermediate; for peroxidase activity" evidence="13">
    <location>
        <position position="40"/>
    </location>
</feature>
<comment type="similarity">
    <text evidence="1">Belongs to the peroxiredoxin family. AhpC/Prx1 subfamily.</text>
</comment>
<dbReference type="InterPro" id="IPR013766">
    <property type="entry name" value="Thioredoxin_domain"/>
</dbReference>
<dbReference type="GO" id="GO:0033554">
    <property type="term" value="P:cellular response to stress"/>
    <property type="evidence" value="ECO:0007669"/>
    <property type="project" value="TreeGrafter"/>
</dbReference>
<reference evidence="16 17" key="1">
    <citation type="submission" date="2014-04" db="EMBL/GenBank/DDBJ databases">
        <title>Genome evolution of avian class.</title>
        <authorList>
            <person name="Zhang G."/>
            <person name="Li C."/>
        </authorList>
    </citation>
    <scope>NUCLEOTIDE SEQUENCE [LARGE SCALE GENOMIC DNA]</scope>
    <source>
        <strain evidence="16">BGI_N341</strain>
    </source>
</reference>
<sequence length="185" mass="20552">APFFKGTAVVNGEFKELSLDDFKGKYLVLFFYPLDFTFVCPTEIVAFSNKANEFHDVNCDVVAVSVDSHFCHLAWINTPRKSGGLGKMNIPVLSDLTKQISRDYGVLLEGPGIALRGLFIIDPNGIIKHLSVNDLPVGRSVEETLRLVKAFQYVETHGEVCPANWTPDSPTIKPSPEASKEYFEK</sequence>
<dbReference type="CDD" id="cd03015">
    <property type="entry name" value="PRX_Typ2cys"/>
    <property type="match status" value="1"/>
</dbReference>
<dbReference type="GO" id="GO:0006979">
    <property type="term" value="P:response to oxidative stress"/>
    <property type="evidence" value="ECO:0007669"/>
    <property type="project" value="TreeGrafter"/>
</dbReference>
<dbReference type="EMBL" id="KK367727">
    <property type="protein sequence ID" value="KFV41934.1"/>
    <property type="molecule type" value="Genomic_DNA"/>
</dbReference>
<dbReference type="Pfam" id="PF10417">
    <property type="entry name" value="1-cysPrx_C"/>
    <property type="match status" value="1"/>
</dbReference>
<evidence type="ECO:0000256" key="11">
    <source>
        <dbReference type="ARBA" id="ARBA00046731"/>
    </source>
</evidence>
<dbReference type="InterPro" id="IPR050217">
    <property type="entry name" value="Peroxiredoxin"/>
</dbReference>
<dbReference type="GO" id="GO:0045454">
    <property type="term" value="P:cell redox homeostasis"/>
    <property type="evidence" value="ECO:0007669"/>
    <property type="project" value="TreeGrafter"/>
</dbReference>
<dbReference type="PANTHER" id="PTHR10681">
    <property type="entry name" value="THIOREDOXIN PEROXIDASE"/>
    <property type="match status" value="1"/>
</dbReference>
<feature type="non-terminal residue" evidence="16">
    <location>
        <position position="1"/>
    </location>
</feature>
<keyword evidence="3" id="KW-0575">Peroxidase</keyword>
<comment type="function">
    <text evidence="10">Thiol-specific peroxidase that catalyzes the reduction of hydrogen peroxide and organic hydroperoxides to water and alcohols, respectively. Plays a role in cell protection against oxidative stress by detoxifying peroxides. Acts synergistically with MAP3K13 to regulate the activation of NF-kappa-B in the cytosol. Required for the maintenance of physical strength.</text>
</comment>
<dbReference type="PANTHER" id="PTHR10681:SF128">
    <property type="entry name" value="THIOREDOXIN-DEPENDENT PEROXIDE REDUCTASE, MITOCHONDRIAL"/>
    <property type="match status" value="1"/>
</dbReference>
<evidence type="ECO:0000256" key="14">
    <source>
        <dbReference type="SAM" id="MobiDB-lite"/>
    </source>
</evidence>
<evidence type="ECO:0000256" key="13">
    <source>
        <dbReference type="PIRSR" id="PIRSR000239-1"/>
    </source>
</evidence>